<feature type="compositionally biased region" description="Basic and acidic residues" evidence="1">
    <location>
        <begin position="161"/>
        <end position="170"/>
    </location>
</feature>
<keyword evidence="2" id="KW-0812">Transmembrane</keyword>
<comment type="caution">
    <text evidence="3">The sequence shown here is derived from an EMBL/GenBank/DDBJ whole genome shotgun (WGS) entry which is preliminary data.</text>
</comment>
<feature type="region of interest" description="Disordered" evidence="1">
    <location>
        <begin position="161"/>
        <end position="183"/>
    </location>
</feature>
<keyword evidence="2" id="KW-0472">Membrane</keyword>
<accession>A0ABQ3YJJ0</accession>
<feature type="transmembrane region" description="Helical" evidence="2">
    <location>
        <begin position="16"/>
        <end position="38"/>
    </location>
</feature>
<evidence type="ECO:0000313" key="3">
    <source>
        <dbReference type="EMBL" id="GID80171.1"/>
    </source>
</evidence>
<protein>
    <submittedName>
        <fullName evidence="3">Uncharacterized protein</fullName>
    </submittedName>
</protein>
<keyword evidence="2" id="KW-1133">Transmembrane helix</keyword>
<gene>
    <name evidence="3" type="ORF">Ade02nite_88120</name>
</gene>
<keyword evidence="4" id="KW-1185">Reference proteome</keyword>
<evidence type="ECO:0000256" key="1">
    <source>
        <dbReference type="SAM" id="MobiDB-lite"/>
    </source>
</evidence>
<reference evidence="3 4" key="1">
    <citation type="submission" date="2021-01" db="EMBL/GenBank/DDBJ databases">
        <title>Whole genome shotgun sequence of Actinoplanes deccanensis NBRC 13994.</title>
        <authorList>
            <person name="Komaki H."/>
            <person name="Tamura T."/>
        </authorList>
    </citation>
    <scope>NUCLEOTIDE SEQUENCE [LARGE SCALE GENOMIC DNA]</scope>
    <source>
        <strain evidence="3 4">NBRC 13994</strain>
    </source>
</reference>
<evidence type="ECO:0000313" key="4">
    <source>
        <dbReference type="Proteomes" id="UP000609879"/>
    </source>
</evidence>
<sequence>MVSAALRGDVREQERILAGELAGGWSFAVILAAFVVAARRRFDRHVDRRMVTRFAWRFVLKAPGGDRFQVRDVDATLRVFMGDEYLSDALTDVFGEITYAVLFALADDLELTDQQVVQLVAEAEAEIVGTMADGRETDRSILGDGRYRRIHRPYLAEKHWLPARPDDRRPPRTPKPPAGRRAPTSLAGRYVLSLLLHRGAVQGVSSDDVPNGDLLRVMRTSFAVAAPLYLHPDPDVREIDALVATTRKTLLLSLDPMKAAYLVRLAVGERVPLDGITSEDVYLACSLMWSVIAERWDRDEAVISDIIAEAEAGIEANGYRLTPGA</sequence>
<dbReference type="EMBL" id="BOMI01000187">
    <property type="protein sequence ID" value="GID80171.1"/>
    <property type="molecule type" value="Genomic_DNA"/>
</dbReference>
<organism evidence="3 4">
    <name type="scientific">Paractinoplanes deccanensis</name>
    <dbReference type="NCBI Taxonomy" id="113561"/>
    <lineage>
        <taxon>Bacteria</taxon>
        <taxon>Bacillati</taxon>
        <taxon>Actinomycetota</taxon>
        <taxon>Actinomycetes</taxon>
        <taxon>Micromonosporales</taxon>
        <taxon>Micromonosporaceae</taxon>
        <taxon>Paractinoplanes</taxon>
    </lineage>
</organism>
<name>A0ABQ3YJJ0_9ACTN</name>
<proteinExistence type="predicted"/>
<dbReference type="Proteomes" id="UP000609879">
    <property type="component" value="Unassembled WGS sequence"/>
</dbReference>
<evidence type="ECO:0000256" key="2">
    <source>
        <dbReference type="SAM" id="Phobius"/>
    </source>
</evidence>